<organism evidence="2 3">
    <name type="scientific">Collybiopsis confluens</name>
    <dbReference type="NCBI Taxonomy" id="2823264"/>
    <lineage>
        <taxon>Eukaryota</taxon>
        <taxon>Fungi</taxon>
        <taxon>Dikarya</taxon>
        <taxon>Basidiomycota</taxon>
        <taxon>Agaricomycotina</taxon>
        <taxon>Agaricomycetes</taxon>
        <taxon>Agaricomycetidae</taxon>
        <taxon>Agaricales</taxon>
        <taxon>Marasmiineae</taxon>
        <taxon>Omphalotaceae</taxon>
        <taxon>Collybiopsis</taxon>
    </lineage>
</organism>
<sequence length="312" mass="35950">MAPEKILLPLSPPKDKQAVSLPELTDAQVKMQENIQAHFTKDGYTLPDVGSSGELMEEEKFWLSYECQLRYLRATKWKVDEAIKRLESTLKWRRGFGLYNHVTPEYIEPEAVTGKEILFGFDVHGRPAFYMVPSRQNTTESTRQVEFAFFMLERAIDLMDVGVESLDLLINFADKAKNPSMSTARTVLSILQTHYPERLGKALVINVPYLVNLFFKIITPFIDPVTVQKLKFNPNVVQEQIFAENQVMKDYWGGNQDFEYQHEKYWPALIQLCQSRKAQWLENWKRLGGTIGIHESAYKGDFQAPEKTSGDA</sequence>
<feature type="domain" description="CRAL-TRIO" evidence="1">
    <location>
        <begin position="118"/>
        <end position="260"/>
    </location>
</feature>
<comment type="caution">
    <text evidence="2">The sequence shown here is derived from an EMBL/GenBank/DDBJ whole genome shotgun (WGS) entry which is preliminary data.</text>
</comment>
<dbReference type="InterPro" id="IPR036865">
    <property type="entry name" value="CRAL-TRIO_dom_sf"/>
</dbReference>
<dbReference type="InterPro" id="IPR052578">
    <property type="entry name" value="PI_Transfer_CRAL-TRIO"/>
</dbReference>
<gene>
    <name evidence="2" type="ORF">D9757_014666</name>
</gene>
<dbReference type="InterPro" id="IPR001251">
    <property type="entry name" value="CRAL-TRIO_dom"/>
</dbReference>
<dbReference type="GO" id="GO:0008526">
    <property type="term" value="F:phosphatidylinositol transfer activity"/>
    <property type="evidence" value="ECO:0007669"/>
    <property type="project" value="TreeGrafter"/>
</dbReference>
<dbReference type="SMART" id="SM00516">
    <property type="entry name" value="SEC14"/>
    <property type="match status" value="1"/>
</dbReference>
<dbReference type="InterPro" id="IPR036273">
    <property type="entry name" value="CRAL/TRIO_N_dom_sf"/>
</dbReference>
<protein>
    <recommendedName>
        <fullName evidence="1">CRAL-TRIO domain-containing protein</fullName>
    </recommendedName>
</protein>
<dbReference type="SMART" id="SM01100">
    <property type="entry name" value="CRAL_TRIO_N"/>
    <property type="match status" value="1"/>
</dbReference>
<dbReference type="CDD" id="cd00170">
    <property type="entry name" value="SEC14"/>
    <property type="match status" value="1"/>
</dbReference>
<dbReference type="Proteomes" id="UP000518752">
    <property type="component" value="Unassembled WGS sequence"/>
</dbReference>
<name>A0A8H5CB33_9AGAR</name>
<evidence type="ECO:0000313" key="3">
    <source>
        <dbReference type="Proteomes" id="UP000518752"/>
    </source>
</evidence>
<dbReference type="SUPFAM" id="SSF52087">
    <property type="entry name" value="CRAL/TRIO domain"/>
    <property type="match status" value="1"/>
</dbReference>
<reference evidence="2 3" key="1">
    <citation type="journal article" date="2020" name="ISME J.">
        <title>Uncovering the hidden diversity of litter-decomposition mechanisms in mushroom-forming fungi.</title>
        <authorList>
            <person name="Floudas D."/>
            <person name="Bentzer J."/>
            <person name="Ahren D."/>
            <person name="Johansson T."/>
            <person name="Persson P."/>
            <person name="Tunlid A."/>
        </authorList>
    </citation>
    <scope>NUCLEOTIDE SEQUENCE [LARGE SCALE GENOMIC DNA]</scope>
    <source>
        <strain evidence="2 3">CBS 406.79</strain>
    </source>
</reference>
<dbReference type="SUPFAM" id="SSF46938">
    <property type="entry name" value="CRAL/TRIO N-terminal domain"/>
    <property type="match status" value="1"/>
</dbReference>
<accession>A0A8H5CB33</accession>
<dbReference type="EMBL" id="JAACJN010000620">
    <property type="protein sequence ID" value="KAF5337463.1"/>
    <property type="molecule type" value="Genomic_DNA"/>
</dbReference>
<dbReference type="PANTHER" id="PTHR45824:SF29">
    <property type="entry name" value="GH16843P"/>
    <property type="match status" value="1"/>
</dbReference>
<dbReference type="AlphaFoldDB" id="A0A8H5CB33"/>
<dbReference type="PANTHER" id="PTHR45824">
    <property type="entry name" value="GH16843P"/>
    <property type="match status" value="1"/>
</dbReference>
<keyword evidence="3" id="KW-1185">Reference proteome</keyword>
<dbReference type="PROSITE" id="PS50191">
    <property type="entry name" value="CRAL_TRIO"/>
    <property type="match status" value="1"/>
</dbReference>
<dbReference type="OrthoDB" id="75724at2759"/>
<dbReference type="Pfam" id="PF00650">
    <property type="entry name" value="CRAL_TRIO"/>
    <property type="match status" value="1"/>
</dbReference>
<evidence type="ECO:0000313" key="2">
    <source>
        <dbReference type="EMBL" id="KAF5337463.1"/>
    </source>
</evidence>
<proteinExistence type="predicted"/>
<dbReference type="Gene3D" id="3.40.525.10">
    <property type="entry name" value="CRAL-TRIO lipid binding domain"/>
    <property type="match status" value="1"/>
</dbReference>
<evidence type="ECO:0000259" key="1">
    <source>
        <dbReference type="PROSITE" id="PS50191"/>
    </source>
</evidence>
<dbReference type="InterPro" id="IPR011074">
    <property type="entry name" value="CRAL/TRIO_N_dom"/>
</dbReference>
<dbReference type="Pfam" id="PF03765">
    <property type="entry name" value="CRAL_TRIO_N"/>
    <property type="match status" value="1"/>
</dbReference>